<dbReference type="RefSeq" id="WP_137403742.1">
    <property type="nucleotide sequence ID" value="NZ_BMIU01000040.1"/>
</dbReference>
<accession>A0ABQ1VBD2</accession>
<evidence type="ECO:0000313" key="2">
    <source>
        <dbReference type="EMBL" id="GGF51525.1"/>
    </source>
</evidence>
<dbReference type="PROSITE" id="PS51257">
    <property type="entry name" value="PROKAR_LIPOPROTEIN"/>
    <property type="match status" value="1"/>
</dbReference>
<dbReference type="EMBL" id="BMIU01000040">
    <property type="protein sequence ID" value="GGF51525.1"/>
    <property type="molecule type" value="Genomic_DNA"/>
</dbReference>
<reference evidence="3" key="1">
    <citation type="journal article" date="2019" name="Int. J. Syst. Evol. Microbiol.">
        <title>The Global Catalogue of Microorganisms (GCM) 10K type strain sequencing project: providing services to taxonomists for standard genome sequencing and annotation.</title>
        <authorList>
            <consortium name="The Broad Institute Genomics Platform"/>
            <consortium name="The Broad Institute Genome Sequencing Center for Infectious Disease"/>
            <person name="Wu L."/>
            <person name="Ma J."/>
        </authorList>
    </citation>
    <scope>NUCLEOTIDE SEQUENCE [LARGE SCALE GENOMIC DNA]</scope>
    <source>
        <strain evidence="3">CGMCC 1.15407</strain>
    </source>
</reference>
<sequence length="472" mass="53770">MKHYLSLFILCVFLVTSCVQESIEEPKMGTVSFSKVTFEHFGNVSPNGRIAAESEWKHIFTESATLLITNKATGQEYTLEYDPNDFTEAYQLQLPFGEYTIFSEVEGGDFETFLPFTISGEFTLDETSLDISLQGSTEYGLVTVKKEFVQSANLDGEYELVICDQGKILYLYAKAGLSPTLTIYENFNGQALQKELAISAYNHYHHYLKLTESQGKVNFIELAIGPFEYHEEYFEIGGEGEITSVTDADGNVYEVVKIGNQYWMAENLRAVTYCDGTPLETFMPPGITMSYGFNEQPDYAFIKADRYTSENNYYYNREVARNEKNICPCNWHVSTDEDWMELERYLGIPESDLYSRKRGYDQEAADQQMALDWPDIYGAVPPELDITNSTGFTAYPNGRWIYDIDETGEGLRWNAFSSHAWWWSPKEDSLKMRSVQSGNFSVSPEEVSAIYRMGSSDGARDGHILSIRCVKD</sequence>
<dbReference type="Proteomes" id="UP000647339">
    <property type="component" value="Unassembled WGS sequence"/>
</dbReference>
<dbReference type="NCBIfam" id="TIGR02145">
    <property type="entry name" value="Fib_succ_major"/>
    <property type="match status" value="1"/>
</dbReference>
<evidence type="ECO:0000259" key="1">
    <source>
        <dbReference type="Pfam" id="PF09603"/>
    </source>
</evidence>
<proteinExistence type="predicted"/>
<comment type="caution">
    <text evidence="2">The sequence shown here is derived from an EMBL/GenBank/DDBJ whole genome shotgun (WGS) entry which is preliminary data.</text>
</comment>
<feature type="domain" description="Fibrobacter succinogenes major paralogous" evidence="1">
    <location>
        <begin position="256"/>
        <end position="471"/>
    </location>
</feature>
<gene>
    <name evidence="2" type="ORF">GCM10011339_45050</name>
</gene>
<organism evidence="2 3">
    <name type="scientific">Echinicola rosea</name>
    <dbReference type="NCBI Taxonomy" id="1807691"/>
    <lineage>
        <taxon>Bacteria</taxon>
        <taxon>Pseudomonadati</taxon>
        <taxon>Bacteroidota</taxon>
        <taxon>Cytophagia</taxon>
        <taxon>Cytophagales</taxon>
        <taxon>Cyclobacteriaceae</taxon>
        <taxon>Echinicola</taxon>
    </lineage>
</organism>
<name>A0ABQ1VBD2_9BACT</name>
<dbReference type="Pfam" id="PF09603">
    <property type="entry name" value="Fib_succ_major"/>
    <property type="match status" value="1"/>
</dbReference>
<evidence type="ECO:0000313" key="3">
    <source>
        <dbReference type="Proteomes" id="UP000647339"/>
    </source>
</evidence>
<dbReference type="InterPro" id="IPR011871">
    <property type="entry name" value="Fib_succ_major"/>
</dbReference>
<protein>
    <recommendedName>
        <fullName evidence="1">Fibrobacter succinogenes major paralogous domain-containing protein</fullName>
    </recommendedName>
</protein>
<keyword evidence="3" id="KW-1185">Reference proteome</keyword>